<name>A0A1A8W0L4_PLAMA</name>
<reference evidence="4" key="2">
    <citation type="submission" date="2016-05" db="EMBL/GenBank/DDBJ databases">
        <authorList>
            <person name="Naeem Raeece"/>
        </authorList>
    </citation>
    <scope>NUCLEOTIDE SEQUENCE [LARGE SCALE GENOMIC DNA]</scope>
</reference>
<protein>
    <submittedName>
        <fullName evidence="2">Uncharacterized protein</fullName>
    </submittedName>
</protein>
<dbReference type="GeneID" id="39867535"/>
<evidence type="ECO:0000256" key="1">
    <source>
        <dbReference type="SAM" id="MobiDB-lite"/>
    </source>
</evidence>
<evidence type="ECO:0000313" key="3">
    <source>
        <dbReference type="EMBL" id="SBT86656.1"/>
    </source>
</evidence>
<evidence type="ECO:0000313" key="4">
    <source>
        <dbReference type="Proteomes" id="UP000078597"/>
    </source>
</evidence>
<evidence type="ECO:0000313" key="5">
    <source>
        <dbReference type="Proteomes" id="UP000219813"/>
    </source>
</evidence>
<keyword evidence="5" id="KW-1185">Reference proteome</keyword>
<gene>
    <name evidence="3" type="primary">PmUG01_06014200</name>
    <name evidence="2" type="ORF">PMALA_016010</name>
    <name evidence="3" type="ORF">PMUG01_06014200</name>
</gene>
<feature type="compositionally biased region" description="Basic residues" evidence="1">
    <location>
        <begin position="86"/>
        <end position="95"/>
    </location>
</feature>
<dbReference type="EMBL" id="LT594627">
    <property type="protein sequence ID" value="SBT86656.1"/>
    <property type="molecule type" value="Genomic_DNA"/>
</dbReference>
<proteinExistence type="predicted"/>
<reference evidence="3 5" key="3">
    <citation type="submission" date="2016-06" db="EMBL/GenBank/DDBJ databases">
        <authorList>
            <consortium name="Pathogen Informatics"/>
        </authorList>
    </citation>
    <scope>NUCLEOTIDE SEQUENCE [LARGE SCALE GENOMIC DNA]</scope>
</reference>
<evidence type="ECO:0000313" key="2">
    <source>
        <dbReference type="EMBL" id="SBS86423.1"/>
    </source>
</evidence>
<dbReference type="OrthoDB" id="383990at2759"/>
<dbReference type="VEuPathDB" id="PlasmoDB:PmUG01_06014200"/>
<organism evidence="2 4">
    <name type="scientific">Plasmodium malariae</name>
    <dbReference type="NCBI Taxonomy" id="5858"/>
    <lineage>
        <taxon>Eukaryota</taxon>
        <taxon>Sar</taxon>
        <taxon>Alveolata</taxon>
        <taxon>Apicomplexa</taxon>
        <taxon>Aconoidasida</taxon>
        <taxon>Haemosporida</taxon>
        <taxon>Plasmodiidae</taxon>
        <taxon>Plasmodium</taxon>
        <taxon>Plasmodium (Plasmodium)</taxon>
    </lineage>
</organism>
<dbReference type="Proteomes" id="UP000078597">
    <property type="component" value="Unassembled WGS sequence"/>
</dbReference>
<reference evidence="2" key="1">
    <citation type="submission" date="2016-05" db="EMBL/GenBank/DDBJ databases">
        <authorList>
            <person name="Lavstsen T."/>
            <person name="Jespersen J.S."/>
        </authorList>
    </citation>
    <scope>NUCLEOTIDE SEQUENCE [LARGE SCALE GENOMIC DNA]</scope>
</reference>
<dbReference type="AlphaFoldDB" id="A0A1A8W0L4"/>
<dbReference type="Proteomes" id="UP000219813">
    <property type="component" value="Chromosome 6"/>
</dbReference>
<accession>A0A1A8W0L4</accession>
<dbReference type="OMA" id="ERNVEPF"/>
<dbReference type="EMBL" id="FLQW01000861">
    <property type="protein sequence ID" value="SBS86423.1"/>
    <property type="molecule type" value="Genomic_DNA"/>
</dbReference>
<dbReference type="KEGG" id="pmal:PMUG01_06014200"/>
<sequence length="352" mass="41059">MNLQLFKNKKLSSDMYKTKNESNLSKEQNEAIIVPENKRIVLPSYYNYCIMNSCILTILSTVDTRYINVINANSKNASNLFSLRKKTQSKNKKGTYKSSNNKDRKHQYDKTSVCENCVGSYNSIQYKNNIKHKSLKNICFEGKMPITYSNLENTNTGKVNENLEYVNYFMYNAFKNEHMNTVPKSKNSNSIVNNPYPNRIQMTNYSGIKCAQFNKKIANSQIRRENNEILKNNTCIMTEHYNLKDNIKFYNDSNIKLNKNLGDMEILHINYEDKSKKNQCLSLTDYHKKDIEKSVKQNNEIDNGSSQHFSIFHHVNPLFDKKIKKQKKNYMGACFLSLNSFSCQFLMSCDKT</sequence>
<dbReference type="RefSeq" id="XP_028859800.1">
    <property type="nucleotide sequence ID" value="XM_029003708.1"/>
</dbReference>
<feature type="region of interest" description="Disordered" evidence="1">
    <location>
        <begin position="86"/>
        <end position="105"/>
    </location>
</feature>